<dbReference type="SUPFAM" id="SSF56801">
    <property type="entry name" value="Acetyl-CoA synthetase-like"/>
    <property type="match status" value="1"/>
</dbReference>
<reference evidence="5" key="1">
    <citation type="journal article" date="2019" name="Int. J. Syst. Evol. Microbiol.">
        <title>The Global Catalogue of Microorganisms (GCM) 10K type strain sequencing project: providing services to taxonomists for standard genome sequencing and annotation.</title>
        <authorList>
            <consortium name="The Broad Institute Genomics Platform"/>
            <consortium name="The Broad Institute Genome Sequencing Center for Infectious Disease"/>
            <person name="Wu L."/>
            <person name="Ma J."/>
        </authorList>
    </citation>
    <scope>NUCLEOTIDE SEQUENCE [LARGE SCALE GENOMIC DNA]</scope>
    <source>
        <strain evidence="5">CCUG 62215</strain>
    </source>
</reference>
<comment type="similarity">
    <text evidence="1">Belongs to the ATP-dependent AMP-binding enzyme family.</text>
</comment>
<dbReference type="PANTHER" id="PTHR43201">
    <property type="entry name" value="ACYL-COA SYNTHETASE"/>
    <property type="match status" value="1"/>
</dbReference>
<keyword evidence="5" id="KW-1185">Reference proteome</keyword>
<organism evidence="4 5">
    <name type="scientific">Winogradskyella litorisediminis</name>
    <dbReference type="NCBI Taxonomy" id="1156618"/>
    <lineage>
        <taxon>Bacteria</taxon>
        <taxon>Pseudomonadati</taxon>
        <taxon>Bacteroidota</taxon>
        <taxon>Flavobacteriia</taxon>
        <taxon>Flavobacteriales</taxon>
        <taxon>Flavobacteriaceae</taxon>
        <taxon>Winogradskyella</taxon>
    </lineage>
</organism>
<dbReference type="Proteomes" id="UP001597013">
    <property type="component" value="Unassembled WGS sequence"/>
</dbReference>
<name>A0ABW3N9R2_9FLAO</name>
<dbReference type="EMBL" id="JBHTJL010000015">
    <property type="protein sequence ID" value="MFD1063734.1"/>
    <property type="molecule type" value="Genomic_DNA"/>
</dbReference>
<dbReference type="InterPro" id="IPR000873">
    <property type="entry name" value="AMP-dep_synth/lig_dom"/>
</dbReference>
<gene>
    <name evidence="4" type="ORF">ACFQ1Q_10800</name>
</gene>
<dbReference type="Gene3D" id="3.30.300.30">
    <property type="match status" value="1"/>
</dbReference>
<accession>A0ABW3N9R2</accession>
<comment type="caution">
    <text evidence="4">The sequence shown here is derived from an EMBL/GenBank/DDBJ whole genome shotgun (WGS) entry which is preliminary data.</text>
</comment>
<keyword evidence="2" id="KW-0436">Ligase</keyword>
<evidence type="ECO:0000256" key="2">
    <source>
        <dbReference type="ARBA" id="ARBA00022598"/>
    </source>
</evidence>
<evidence type="ECO:0000259" key="3">
    <source>
        <dbReference type="Pfam" id="PF00501"/>
    </source>
</evidence>
<evidence type="ECO:0000313" key="4">
    <source>
        <dbReference type="EMBL" id="MFD1063734.1"/>
    </source>
</evidence>
<evidence type="ECO:0000313" key="5">
    <source>
        <dbReference type="Proteomes" id="UP001597013"/>
    </source>
</evidence>
<dbReference type="InterPro" id="IPR042099">
    <property type="entry name" value="ANL_N_sf"/>
</dbReference>
<feature type="domain" description="AMP-dependent synthetase/ligase" evidence="3">
    <location>
        <begin position="58"/>
        <end position="221"/>
    </location>
</feature>
<dbReference type="InterPro" id="IPR045851">
    <property type="entry name" value="AMP-bd_C_sf"/>
</dbReference>
<dbReference type="PANTHER" id="PTHR43201:SF5">
    <property type="entry name" value="MEDIUM-CHAIN ACYL-COA LIGASE ACSF2, MITOCHONDRIAL"/>
    <property type="match status" value="1"/>
</dbReference>
<protein>
    <submittedName>
        <fullName evidence="4">AMP-binding protein</fullName>
    </submittedName>
</protein>
<dbReference type="Pfam" id="PF00501">
    <property type="entry name" value="AMP-binding"/>
    <property type="match status" value="1"/>
</dbReference>
<dbReference type="Gene3D" id="3.40.50.12780">
    <property type="entry name" value="N-terminal domain of ligase-like"/>
    <property type="match status" value="1"/>
</dbReference>
<sequence length="359" mass="40428">MAPSYKNIHARFRYNGKIYSRKEFQNLAHSLAESNEAFEESTGKFLIDWLDDSEFIFVNTSGSTGTPKKIKIAKQAMVNSAIATGNFFNLKPGDCILNVLPSHYIAGKMMWIRAMILGLDMDVVTPTSHPPFDTKKHYDFSAMVPLQLANVIEKTSNIKTIIIGGSSIPKTLLKTIESASSSFYETYGMTETVTHIALKRLKSKSQNSQDYFKALPNVKFYQDDKDCLKIEAPKISKDVLVTNDIVDLKSETEFKWLGRYDNVINSGGIKVFPEQIEKKLQPLISSRFIIASKFDSIFGEKVILIVESEALDTLEIKEKISNSGLLSKFEIPKDIFFVKSFVETTSGKIQRQKTINSIL</sequence>
<dbReference type="RefSeq" id="WP_386131141.1">
    <property type="nucleotide sequence ID" value="NZ_JBHTJL010000015.1"/>
</dbReference>
<evidence type="ECO:0000256" key="1">
    <source>
        <dbReference type="ARBA" id="ARBA00006432"/>
    </source>
</evidence>
<proteinExistence type="inferred from homology"/>